<evidence type="ECO:0000256" key="1">
    <source>
        <dbReference type="ARBA" id="ARBA00003535"/>
    </source>
</evidence>
<organism evidence="6 7">
    <name type="scientific">Lentilactobacillus senioris DSM 24302 = JCM 17472</name>
    <dbReference type="NCBI Taxonomy" id="1423802"/>
    <lineage>
        <taxon>Bacteria</taxon>
        <taxon>Bacillati</taxon>
        <taxon>Bacillota</taxon>
        <taxon>Bacilli</taxon>
        <taxon>Lactobacillales</taxon>
        <taxon>Lactobacillaceae</taxon>
        <taxon>Lentilactobacillus</taxon>
    </lineage>
</organism>
<gene>
    <name evidence="6" type="ORF">FC56_GL001560</name>
</gene>
<evidence type="ECO:0000313" key="6">
    <source>
        <dbReference type="EMBL" id="KRM94601.1"/>
    </source>
</evidence>
<sequence>MNPITSLLGTQYPLIQGSLAHISTYPLVAAVSEAGGLGTLSSTGLNSKQLTLQIQRVRELTNNPFAVNLTLLDANVESLVNTVIDQKVPVVITSAGTPKKFIPALKQAGIKTLAVIPNVKIAQKMEKLGVDAVIAEGMESGGHIGQLTTMSLVPQVATVVNIPVVAAGGIADHRGVKAVQALGAQGVQIGTAFLVAKETPISPEYKRAVIEASDTATVVTGSGADAVRGIANGLTKRYFQMAADNAWPEELAELTTGSLQRAIHGDVTTGSLMAGQVAGMVTKEEPAVNIIRKLMVEAED</sequence>
<dbReference type="RefSeq" id="WP_056977887.1">
    <property type="nucleotide sequence ID" value="NZ_AYZR01000004.1"/>
</dbReference>
<accession>A0A0R2D245</accession>
<dbReference type="SUPFAM" id="SSF51412">
    <property type="entry name" value="Inosine monophosphate dehydrogenase (IMPDH)"/>
    <property type="match status" value="1"/>
</dbReference>
<evidence type="ECO:0000313" key="7">
    <source>
        <dbReference type="Proteomes" id="UP000051256"/>
    </source>
</evidence>
<evidence type="ECO:0000256" key="4">
    <source>
        <dbReference type="ARBA" id="ARBA00022643"/>
    </source>
</evidence>
<protein>
    <recommendedName>
        <fullName evidence="2">Probable nitronate monooxygenase</fullName>
    </recommendedName>
</protein>
<dbReference type="AlphaFoldDB" id="A0A0R2D245"/>
<dbReference type="Pfam" id="PF03060">
    <property type="entry name" value="NMO"/>
    <property type="match status" value="2"/>
</dbReference>
<evidence type="ECO:0000256" key="5">
    <source>
        <dbReference type="ARBA" id="ARBA00023002"/>
    </source>
</evidence>
<comment type="caution">
    <text evidence="6">The sequence shown here is derived from an EMBL/GenBank/DDBJ whole genome shotgun (WGS) entry which is preliminary data.</text>
</comment>
<evidence type="ECO:0000256" key="3">
    <source>
        <dbReference type="ARBA" id="ARBA00022630"/>
    </source>
</evidence>
<dbReference type="PANTHER" id="PTHR32332">
    <property type="entry name" value="2-NITROPROPANE DIOXYGENASE"/>
    <property type="match status" value="1"/>
</dbReference>
<dbReference type="Proteomes" id="UP000051256">
    <property type="component" value="Unassembled WGS sequence"/>
</dbReference>
<keyword evidence="4" id="KW-0288">FMN</keyword>
<keyword evidence="3" id="KW-0285">Flavoprotein</keyword>
<dbReference type="EMBL" id="AYZR01000004">
    <property type="protein sequence ID" value="KRM94601.1"/>
    <property type="molecule type" value="Genomic_DNA"/>
</dbReference>
<dbReference type="PATRIC" id="fig|1423802.4.peg.1581"/>
<dbReference type="GO" id="GO:0018580">
    <property type="term" value="F:nitronate monooxygenase activity"/>
    <property type="evidence" value="ECO:0007669"/>
    <property type="project" value="InterPro"/>
</dbReference>
<keyword evidence="5" id="KW-0560">Oxidoreductase</keyword>
<dbReference type="InterPro" id="IPR013785">
    <property type="entry name" value="Aldolase_TIM"/>
</dbReference>
<evidence type="ECO:0000256" key="2">
    <source>
        <dbReference type="ARBA" id="ARBA00013457"/>
    </source>
</evidence>
<dbReference type="PANTHER" id="PTHR32332:SF20">
    <property type="entry name" value="2-NITROPROPANE DIOXYGENASE-LIKE PROTEIN"/>
    <property type="match status" value="1"/>
</dbReference>
<reference evidence="6 7" key="1">
    <citation type="journal article" date="2015" name="Genome Announc.">
        <title>Expanding the biotechnology potential of lactobacilli through comparative genomics of 213 strains and associated genera.</title>
        <authorList>
            <person name="Sun Z."/>
            <person name="Harris H.M."/>
            <person name="McCann A."/>
            <person name="Guo C."/>
            <person name="Argimon S."/>
            <person name="Zhang W."/>
            <person name="Yang X."/>
            <person name="Jeffery I.B."/>
            <person name="Cooney J.C."/>
            <person name="Kagawa T.F."/>
            <person name="Liu W."/>
            <person name="Song Y."/>
            <person name="Salvetti E."/>
            <person name="Wrobel A."/>
            <person name="Rasinkangas P."/>
            <person name="Parkhill J."/>
            <person name="Rea M.C."/>
            <person name="O'Sullivan O."/>
            <person name="Ritari J."/>
            <person name="Douillard F.P."/>
            <person name="Paul Ross R."/>
            <person name="Yang R."/>
            <person name="Briner A.E."/>
            <person name="Felis G.E."/>
            <person name="de Vos W.M."/>
            <person name="Barrangou R."/>
            <person name="Klaenhammer T.R."/>
            <person name="Caufield P.W."/>
            <person name="Cui Y."/>
            <person name="Zhang H."/>
            <person name="O'Toole P.W."/>
        </authorList>
    </citation>
    <scope>NUCLEOTIDE SEQUENCE [LARGE SCALE GENOMIC DNA]</scope>
    <source>
        <strain evidence="6 7">DSM 24302</strain>
    </source>
</reference>
<dbReference type="CDD" id="cd04730">
    <property type="entry name" value="NPD_like"/>
    <property type="match status" value="1"/>
</dbReference>
<proteinExistence type="predicted"/>
<name>A0A0R2D245_9LACO</name>
<dbReference type="InterPro" id="IPR004136">
    <property type="entry name" value="NMO"/>
</dbReference>
<comment type="function">
    <text evidence="1">Nitronate monooxygenase that uses molecular oxygen to catalyze the oxidative denitrification of alkyl nitronates. Acts on propionate 3-nitronate (P3N), the presumed physiological substrate. Probably functions in the detoxification of P3N, a metabolic poison produced by plants and fungi as a defense mechanism.</text>
</comment>
<keyword evidence="7" id="KW-1185">Reference proteome</keyword>
<dbReference type="STRING" id="1423802.FC56_GL001560"/>
<dbReference type="Gene3D" id="3.20.20.70">
    <property type="entry name" value="Aldolase class I"/>
    <property type="match status" value="1"/>
</dbReference>